<dbReference type="SUPFAM" id="SSF50249">
    <property type="entry name" value="Nucleic acid-binding proteins"/>
    <property type="match status" value="1"/>
</dbReference>
<dbReference type="Pfam" id="PF01068">
    <property type="entry name" value="DNA_ligase_A_M"/>
    <property type="match status" value="1"/>
</dbReference>
<dbReference type="InterPro" id="IPR012309">
    <property type="entry name" value="DNA_ligase_ATP-dep_C"/>
</dbReference>
<comment type="caution">
    <text evidence="5">The sequence shown here is derived from an EMBL/GenBank/DDBJ whole genome shotgun (WGS) entry which is preliminary data.</text>
</comment>
<dbReference type="InterPro" id="IPR012310">
    <property type="entry name" value="DNA_ligase_ATP-dep_cent"/>
</dbReference>
<accession>A0ABR8SSM9</accession>
<dbReference type="CDD" id="cd07906">
    <property type="entry name" value="Adenylation_DNA_ligase_LigD_LigC"/>
    <property type="match status" value="1"/>
</dbReference>
<sequence>MKLTPVIPFEPVRTERFPSGHPWIAQVKWDGVRMLTYYDGEEVRLVNRKRNDRTIQYPELGQADVYSSASSFILDGELIAFAGGKPSFHEIMRRDSLRSERSIRQGLQSVPVTYMVFDLLYLNGEWITHLPLSERQERLNQIIKPQPLVQLVQNFPDGNALFEATKAQQLEGVVVKDLTSTYALNGKDNRWQKRKKNGDLYAVIGGVTLRDNIVNSLLVGLYREDGVLTYIGHAGTGRFTVKEWRDLTDRIKPLLTSEMPFEQLPGRYQGALWIRPEIVVRITYLEWTPGGTMRHPTIESFAPHIQPKDCRVSQKEEHS</sequence>
<dbReference type="CDD" id="cd07971">
    <property type="entry name" value="OBF_DNA_ligase_LigD"/>
    <property type="match status" value="1"/>
</dbReference>
<keyword evidence="2 5" id="KW-0436">Ligase</keyword>
<dbReference type="EMBL" id="JACSQL010000001">
    <property type="protein sequence ID" value="MBD7966502.1"/>
    <property type="molecule type" value="Genomic_DNA"/>
</dbReference>
<name>A0ABR8SSM9_9BACL</name>
<feature type="domain" description="ATP-dependent DNA ligase family profile" evidence="4">
    <location>
        <begin position="105"/>
        <end position="197"/>
    </location>
</feature>
<evidence type="ECO:0000256" key="1">
    <source>
        <dbReference type="ARBA" id="ARBA00012727"/>
    </source>
</evidence>
<dbReference type="Gene3D" id="3.30.470.30">
    <property type="entry name" value="DNA ligase/mRNA capping enzyme"/>
    <property type="match status" value="1"/>
</dbReference>
<protein>
    <recommendedName>
        <fullName evidence="1">DNA ligase (ATP)</fullName>
        <ecNumber evidence="1">6.5.1.1</ecNumber>
    </recommendedName>
</protein>
<dbReference type="RefSeq" id="WP_191797133.1">
    <property type="nucleotide sequence ID" value="NZ_JACSQL010000001.1"/>
</dbReference>
<dbReference type="InterPro" id="IPR029710">
    <property type="entry name" value="LIG4"/>
</dbReference>
<evidence type="ECO:0000313" key="6">
    <source>
        <dbReference type="Proteomes" id="UP000608071"/>
    </source>
</evidence>
<dbReference type="Gene3D" id="2.40.50.140">
    <property type="entry name" value="Nucleic acid-binding proteins"/>
    <property type="match status" value="1"/>
</dbReference>
<proteinExistence type="predicted"/>
<comment type="catalytic activity">
    <reaction evidence="3">
        <text>ATP + (deoxyribonucleotide)n-3'-hydroxyl + 5'-phospho-(deoxyribonucleotide)m = (deoxyribonucleotide)n+m + AMP + diphosphate.</text>
        <dbReference type="EC" id="6.5.1.1"/>
    </reaction>
</comment>
<dbReference type="Pfam" id="PF04679">
    <property type="entry name" value="DNA_ligase_A_C"/>
    <property type="match status" value="1"/>
</dbReference>
<keyword evidence="6" id="KW-1185">Reference proteome</keyword>
<organism evidence="5 6">
    <name type="scientific">Paenibacillus gallinarum</name>
    <dbReference type="NCBI Taxonomy" id="2762232"/>
    <lineage>
        <taxon>Bacteria</taxon>
        <taxon>Bacillati</taxon>
        <taxon>Bacillota</taxon>
        <taxon>Bacilli</taxon>
        <taxon>Bacillales</taxon>
        <taxon>Paenibacillaceae</taxon>
        <taxon>Paenibacillus</taxon>
    </lineage>
</organism>
<dbReference type="PROSITE" id="PS50160">
    <property type="entry name" value="DNA_LIGASE_A3"/>
    <property type="match status" value="1"/>
</dbReference>
<dbReference type="PANTHER" id="PTHR45997:SF1">
    <property type="entry name" value="DNA LIGASE 4"/>
    <property type="match status" value="1"/>
</dbReference>
<dbReference type="InterPro" id="IPR012340">
    <property type="entry name" value="NA-bd_OB-fold"/>
</dbReference>
<gene>
    <name evidence="5" type="ORF">H9647_00310</name>
</gene>
<evidence type="ECO:0000256" key="2">
    <source>
        <dbReference type="ARBA" id="ARBA00022598"/>
    </source>
</evidence>
<evidence type="ECO:0000313" key="5">
    <source>
        <dbReference type="EMBL" id="MBD7966502.1"/>
    </source>
</evidence>
<dbReference type="SUPFAM" id="SSF56091">
    <property type="entry name" value="DNA ligase/mRNA capping enzyme, catalytic domain"/>
    <property type="match status" value="1"/>
</dbReference>
<reference evidence="5 6" key="1">
    <citation type="submission" date="2020-08" db="EMBL/GenBank/DDBJ databases">
        <title>A Genomic Blueprint of the Chicken Gut Microbiome.</title>
        <authorList>
            <person name="Gilroy R."/>
            <person name="Ravi A."/>
            <person name="Getino M."/>
            <person name="Pursley I."/>
            <person name="Horton D.L."/>
            <person name="Alikhan N.-F."/>
            <person name="Baker D."/>
            <person name="Gharbi K."/>
            <person name="Hall N."/>
            <person name="Watson M."/>
            <person name="Adriaenssens E.M."/>
            <person name="Foster-Nyarko E."/>
            <person name="Jarju S."/>
            <person name="Secka A."/>
            <person name="Antonio M."/>
            <person name="Oren A."/>
            <person name="Chaudhuri R."/>
            <person name="La Ragione R.M."/>
            <person name="Hildebrand F."/>
            <person name="Pallen M.J."/>
        </authorList>
    </citation>
    <scope>NUCLEOTIDE SEQUENCE [LARGE SCALE GENOMIC DNA]</scope>
    <source>
        <strain evidence="5 6">Sa2BVA9</strain>
    </source>
</reference>
<dbReference type="InterPro" id="IPR016059">
    <property type="entry name" value="DNA_ligase_ATP-dep_CS"/>
</dbReference>
<dbReference type="GO" id="GO:0016874">
    <property type="term" value="F:ligase activity"/>
    <property type="evidence" value="ECO:0007669"/>
    <property type="project" value="UniProtKB-KW"/>
</dbReference>
<evidence type="ECO:0000259" key="4">
    <source>
        <dbReference type="PROSITE" id="PS50160"/>
    </source>
</evidence>
<dbReference type="PANTHER" id="PTHR45997">
    <property type="entry name" value="DNA LIGASE 4"/>
    <property type="match status" value="1"/>
</dbReference>
<dbReference type="PROSITE" id="PS00697">
    <property type="entry name" value="DNA_LIGASE_A1"/>
    <property type="match status" value="1"/>
</dbReference>
<dbReference type="Proteomes" id="UP000608071">
    <property type="component" value="Unassembled WGS sequence"/>
</dbReference>
<evidence type="ECO:0000256" key="3">
    <source>
        <dbReference type="ARBA" id="ARBA00034003"/>
    </source>
</evidence>
<dbReference type="EC" id="6.5.1.1" evidence="1"/>